<dbReference type="Pfam" id="PF01810">
    <property type="entry name" value="LysE"/>
    <property type="match status" value="1"/>
</dbReference>
<evidence type="ECO:0000256" key="5">
    <source>
        <dbReference type="ARBA" id="ARBA00023136"/>
    </source>
</evidence>
<name>A0A921GZ10_9STAP</name>
<keyword evidence="4 6" id="KW-1133">Transmembrane helix</keyword>
<evidence type="ECO:0000256" key="6">
    <source>
        <dbReference type="SAM" id="Phobius"/>
    </source>
</evidence>
<feature type="transmembrane region" description="Helical" evidence="6">
    <location>
        <begin position="104"/>
        <end position="129"/>
    </location>
</feature>
<feature type="transmembrane region" description="Helical" evidence="6">
    <location>
        <begin position="135"/>
        <end position="159"/>
    </location>
</feature>
<evidence type="ECO:0000313" key="8">
    <source>
        <dbReference type="Proteomes" id="UP000706163"/>
    </source>
</evidence>
<proteinExistence type="predicted"/>
<feature type="transmembrane region" description="Helical" evidence="6">
    <location>
        <begin position="37"/>
        <end position="59"/>
    </location>
</feature>
<keyword evidence="2" id="KW-1003">Cell membrane</keyword>
<dbReference type="PANTHER" id="PTHR30086:SF20">
    <property type="entry name" value="ARGININE EXPORTER PROTEIN ARGO-RELATED"/>
    <property type="match status" value="1"/>
</dbReference>
<protein>
    <submittedName>
        <fullName evidence="7">LysE family translocator</fullName>
    </submittedName>
</protein>
<dbReference type="EMBL" id="DYVT01000033">
    <property type="protein sequence ID" value="HJF67217.1"/>
    <property type="molecule type" value="Genomic_DNA"/>
</dbReference>
<feature type="transmembrane region" description="Helical" evidence="6">
    <location>
        <begin position="6"/>
        <end position="25"/>
    </location>
</feature>
<dbReference type="AlphaFoldDB" id="A0A921GZ10"/>
<evidence type="ECO:0000256" key="4">
    <source>
        <dbReference type="ARBA" id="ARBA00022989"/>
    </source>
</evidence>
<dbReference type="InterPro" id="IPR001123">
    <property type="entry name" value="LeuE-type"/>
</dbReference>
<dbReference type="RefSeq" id="WP_195722933.1">
    <property type="nucleotide sequence ID" value="NZ_DYVT01000033.1"/>
</dbReference>
<feature type="transmembrane region" description="Helical" evidence="6">
    <location>
        <begin position="65"/>
        <end position="83"/>
    </location>
</feature>
<dbReference type="GO" id="GO:0005886">
    <property type="term" value="C:plasma membrane"/>
    <property type="evidence" value="ECO:0007669"/>
    <property type="project" value="UniProtKB-SubCell"/>
</dbReference>
<organism evidence="7 8">
    <name type="scientific">Staphylococcus kloosii</name>
    <dbReference type="NCBI Taxonomy" id="29384"/>
    <lineage>
        <taxon>Bacteria</taxon>
        <taxon>Bacillati</taxon>
        <taxon>Bacillota</taxon>
        <taxon>Bacilli</taxon>
        <taxon>Bacillales</taxon>
        <taxon>Staphylococcaceae</taxon>
        <taxon>Staphylococcus</taxon>
    </lineage>
</organism>
<reference evidence="7" key="2">
    <citation type="submission" date="2021-09" db="EMBL/GenBank/DDBJ databases">
        <authorList>
            <person name="Gilroy R."/>
        </authorList>
    </citation>
    <scope>NUCLEOTIDE SEQUENCE</scope>
    <source>
        <strain evidence="7">CHK149-3286</strain>
    </source>
</reference>
<accession>A0A921GZ10</accession>
<dbReference type="GO" id="GO:0033228">
    <property type="term" value="P:cysteine export across plasma membrane"/>
    <property type="evidence" value="ECO:0007669"/>
    <property type="project" value="TreeGrafter"/>
</dbReference>
<keyword evidence="3 6" id="KW-0812">Transmembrane</keyword>
<comment type="subcellular location">
    <subcellularLocation>
        <location evidence="1">Cell membrane</location>
        <topology evidence="1">Multi-pass membrane protein</topology>
    </subcellularLocation>
</comment>
<comment type="caution">
    <text evidence="7">The sequence shown here is derived from an EMBL/GenBank/DDBJ whole genome shotgun (WGS) entry which is preliminary data.</text>
</comment>
<reference evidence="7" key="1">
    <citation type="journal article" date="2021" name="PeerJ">
        <title>Extensive microbial diversity within the chicken gut microbiome revealed by metagenomics and culture.</title>
        <authorList>
            <person name="Gilroy R."/>
            <person name="Ravi A."/>
            <person name="Getino M."/>
            <person name="Pursley I."/>
            <person name="Horton D.L."/>
            <person name="Alikhan N.F."/>
            <person name="Baker D."/>
            <person name="Gharbi K."/>
            <person name="Hall N."/>
            <person name="Watson M."/>
            <person name="Adriaenssens E.M."/>
            <person name="Foster-Nyarko E."/>
            <person name="Jarju S."/>
            <person name="Secka A."/>
            <person name="Antonio M."/>
            <person name="Oren A."/>
            <person name="Chaudhuri R.R."/>
            <person name="La Ragione R."/>
            <person name="Hildebrand F."/>
            <person name="Pallen M.J."/>
        </authorList>
    </citation>
    <scope>NUCLEOTIDE SEQUENCE</scope>
    <source>
        <strain evidence="7">CHK149-3286</strain>
    </source>
</reference>
<sequence length="187" mass="21202">MSAFLIYVFVTSITPGPSNLFILSATKEYGLSGAKKFITGVLSGFLLLAIISIFCLFILEDFIIQIENFLKIFGFLYLIYLAFKTLTSGKYSVNNKIYSSFKAGFLLQILNMKSLLFFITLIGAFIIPSTNVQPLIYIVITVIIGWACLIIWGLLGYYLKEFLNKYNYIFKITMSLLLLYSALSIYI</sequence>
<dbReference type="Proteomes" id="UP000706163">
    <property type="component" value="Unassembled WGS sequence"/>
</dbReference>
<keyword evidence="5 6" id="KW-0472">Membrane</keyword>
<dbReference type="GO" id="GO:0015171">
    <property type="term" value="F:amino acid transmembrane transporter activity"/>
    <property type="evidence" value="ECO:0007669"/>
    <property type="project" value="TreeGrafter"/>
</dbReference>
<gene>
    <name evidence="7" type="ORF">K8V85_02800</name>
</gene>
<evidence type="ECO:0000256" key="1">
    <source>
        <dbReference type="ARBA" id="ARBA00004651"/>
    </source>
</evidence>
<feature type="transmembrane region" description="Helical" evidence="6">
    <location>
        <begin position="168"/>
        <end position="186"/>
    </location>
</feature>
<evidence type="ECO:0000256" key="2">
    <source>
        <dbReference type="ARBA" id="ARBA00022475"/>
    </source>
</evidence>
<evidence type="ECO:0000256" key="3">
    <source>
        <dbReference type="ARBA" id="ARBA00022692"/>
    </source>
</evidence>
<dbReference type="PANTHER" id="PTHR30086">
    <property type="entry name" value="ARGININE EXPORTER PROTEIN ARGO"/>
    <property type="match status" value="1"/>
</dbReference>
<evidence type="ECO:0000313" key="7">
    <source>
        <dbReference type="EMBL" id="HJF67217.1"/>
    </source>
</evidence>